<keyword evidence="13" id="KW-0458">Lysosome</keyword>
<evidence type="ECO:0000256" key="11">
    <source>
        <dbReference type="ARBA" id="ARBA00023136"/>
    </source>
</evidence>
<evidence type="ECO:0000256" key="23">
    <source>
        <dbReference type="ARBA" id="ARBA00080244"/>
    </source>
</evidence>
<evidence type="ECO:0000256" key="20">
    <source>
        <dbReference type="ARBA" id="ARBA00051612"/>
    </source>
</evidence>
<evidence type="ECO:0000256" key="21">
    <source>
        <dbReference type="ARBA" id="ARBA00056891"/>
    </source>
</evidence>
<comment type="function">
    <text evidence="21">Receptor for CM101, a polysaccharide produced by group B Streptococcus with antipathoangiogenic properties.</text>
</comment>
<feature type="transmembrane region" description="Helical" evidence="27">
    <location>
        <begin position="183"/>
        <end position="200"/>
    </location>
</feature>
<feature type="transmembrane region" description="Helical" evidence="27">
    <location>
        <begin position="306"/>
        <end position="327"/>
    </location>
</feature>
<name>A0A3R7MJA5_PENVA</name>
<proteinExistence type="predicted"/>
<evidence type="ECO:0000256" key="7">
    <source>
        <dbReference type="ARBA" id="ARBA00022692"/>
    </source>
</evidence>
<feature type="transmembrane region" description="Helical" evidence="27">
    <location>
        <begin position="470"/>
        <end position="493"/>
    </location>
</feature>
<dbReference type="GO" id="GO:0015293">
    <property type="term" value="F:symporter activity"/>
    <property type="evidence" value="ECO:0007669"/>
    <property type="project" value="UniProtKB-KW"/>
</dbReference>
<keyword evidence="10" id="KW-0770">Synapse</keyword>
<dbReference type="FunFam" id="1.20.1250.20:FF:000067">
    <property type="entry name" value="sialin isoform X2"/>
    <property type="match status" value="1"/>
</dbReference>
<comment type="caution">
    <text evidence="29">The sequence shown here is derived from an EMBL/GenBank/DDBJ whole genome shotgun (WGS) entry which is preliminary data.</text>
</comment>
<keyword evidence="11 27" id="KW-0472">Membrane</keyword>
<comment type="catalytic activity">
    <reaction evidence="16">
        <text>L-aspartate(out) = L-aspartate(in)</text>
        <dbReference type="Rhea" id="RHEA:66332"/>
        <dbReference type="ChEBI" id="CHEBI:29991"/>
    </reaction>
    <physiologicalReaction direction="left-to-right" evidence="16">
        <dbReference type="Rhea" id="RHEA:66333"/>
    </physiologicalReaction>
</comment>
<dbReference type="AlphaFoldDB" id="A0A3R7MJA5"/>
<reference evidence="29 30" key="2">
    <citation type="submission" date="2019-01" db="EMBL/GenBank/DDBJ databases">
        <title>The decoding of complex shrimp genome reveals the adaptation for benthos swimmer, frequently molting mechanism and breeding impact on genome.</title>
        <authorList>
            <person name="Sun Y."/>
            <person name="Gao Y."/>
            <person name="Yu Y."/>
        </authorList>
    </citation>
    <scope>NUCLEOTIDE SEQUENCE [LARGE SCALE GENOMIC DNA]</scope>
    <source>
        <tissue evidence="29">Muscle</tissue>
    </source>
</reference>
<dbReference type="GO" id="GO:0006820">
    <property type="term" value="P:monoatomic anion transport"/>
    <property type="evidence" value="ECO:0007669"/>
    <property type="project" value="TreeGrafter"/>
</dbReference>
<dbReference type="PANTHER" id="PTHR11662">
    <property type="entry name" value="SOLUTE CARRIER FAMILY 17"/>
    <property type="match status" value="1"/>
</dbReference>
<protein>
    <recommendedName>
        <fullName evidence="22">Sialin</fullName>
    </recommendedName>
    <alternativeName>
        <fullName evidence="25">H(+)/nitrate cotransporter</fullName>
    </alternativeName>
    <alternativeName>
        <fullName evidence="23">H(+)/sialic acid cotransporter</fullName>
    </alternativeName>
    <alternativeName>
        <fullName evidence="24">Vesicular excitatory amino acid transporter</fullName>
    </alternativeName>
</protein>
<dbReference type="OrthoDB" id="2985014at2759"/>
<dbReference type="InterPro" id="IPR011701">
    <property type="entry name" value="MFS"/>
</dbReference>
<dbReference type="EMBL" id="QCYY01000585">
    <property type="protein sequence ID" value="ROT84188.1"/>
    <property type="molecule type" value="Genomic_DNA"/>
</dbReference>
<dbReference type="SUPFAM" id="SSF103473">
    <property type="entry name" value="MFS general substrate transporter"/>
    <property type="match status" value="1"/>
</dbReference>
<keyword evidence="14" id="KW-0968">Cytoplasmic vesicle</keyword>
<keyword evidence="30" id="KW-1185">Reference proteome</keyword>
<dbReference type="InterPro" id="IPR020846">
    <property type="entry name" value="MFS_dom"/>
</dbReference>
<dbReference type="FunFam" id="1.20.1250.20:FF:000003">
    <property type="entry name" value="Solute carrier family 17 member 3"/>
    <property type="match status" value="1"/>
</dbReference>
<organism evidence="29 30">
    <name type="scientific">Penaeus vannamei</name>
    <name type="common">Whiteleg shrimp</name>
    <name type="synonym">Litopenaeus vannamei</name>
    <dbReference type="NCBI Taxonomy" id="6689"/>
    <lineage>
        <taxon>Eukaryota</taxon>
        <taxon>Metazoa</taxon>
        <taxon>Ecdysozoa</taxon>
        <taxon>Arthropoda</taxon>
        <taxon>Crustacea</taxon>
        <taxon>Multicrustacea</taxon>
        <taxon>Malacostraca</taxon>
        <taxon>Eumalacostraca</taxon>
        <taxon>Eucarida</taxon>
        <taxon>Decapoda</taxon>
        <taxon>Dendrobranchiata</taxon>
        <taxon>Penaeoidea</taxon>
        <taxon>Penaeidae</taxon>
        <taxon>Penaeus</taxon>
    </lineage>
</organism>
<feature type="transmembrane region" description="Helical" evidence="27">
    <location>
        <begin position="446"/>
        <end position="464"/>
    </location>
</feature>
<dbReference type="Pfam" id="PF07690">
    <property type="entry name" value="MFS_1"/>
    <property type="match status" value="1"/>
</dbReference>
<evidence type="ECO:0000256" key="27">
    <source>
        <dbReference type="SAM" id="Phobius"/>
    </source>
</evidence>
<reference evidence="29 30" key="1">
    <citation type="submission" date="2018-04" db="EMBL/GenBank/DDBJ databases">
        <authorList>
            <person name="Zhang X."/>
            <person name="Yuan J."/>
            <person name="Li F."/>
            <person name="Xiang J."/>
        </authorList>
    </citation>
    <scope>NUCLEOTIDE SEQUENCE [LARGE SCALE GENOMIC DNA]</scope>
    <source>
        <tissue evidence="29">Muscle</tissue>
    </source>
</reference>
<evidence type="ECO:0000256" key="16">
    <source>
        <dbReference type="ARBA" id="ARBA00050554"/>
    </source>
</evidence>
<dbReference type="PROSITE" id="PS50850">
    <property type="entry name" value="MFS"/>
    <property type="match status" value="1"/>
</dbReference>
<dbReference type="Gene3D" id="1.20.1250.20">
    <property type="entry name" value="MFS general substrate transporter like domains"/>
    <property type="match status" value="2"/>
</dbReference>
<evidence type="ECO:0000256" key="1">
    <source>
        <dbReference type="ARBA" id="ARBA00004432"/>
    </source>
</evidence>
<evidence type="ECO:0000256" key="24">
    <source>
        <dbReference type="ARBA" id="ARBA00081195"/>
    </source>
</evidence>
<keyword evidence="6" id="KW-1003">Cell membrane</keyword>
<evidence type="ECO:0000256" key="6">
    <source>
        <dbReference type="ARBA" id="ARBA00022475"/>
    </source>
</evidence>
<feature type="domain" description="Major facilitator superfamily (MFS) profile" evidence="28">
    <location>
        <begin position="52"/>
        <end position="498"/>
    </location>
</feature>
<feature type="region of interest" description="Disordered" evidence="26">
    <location>
        <begin position="1"/>
        <end position="29"/>
    </location>
</feature>
<evidence type="ECO:0000259" key="28">
    <source>
        <dbReference type="PROSITE" id="PS50850"/>
    </source>
</evidence>
<dbReference type="CDD" id="cd17318">
    <property type="entry name" value="MFS_SLC17"/>
    <property type="match status" value="1"/>
</dbReference>
<dbReference type="GO" id="GO:0030672">
    <property type="term" value="C:synaptic vesicle membrane"/>
    <property type="evidence" value="ECO:0007669"/>
    <property type="project" value="UniProtKB-SubCell"/>
</dbReference>
<dbReference type="GO" id="GO:0016323">
    <property type="term" value="C:basolateral plasma membrane"/>
    <property type="evidence" value="ECO:0007669"/>
    <property type="project" value="UniProtKB-SubCell"/>
</dbReference>
<evidence type="ECO:0000256" key="26">
    <source>
        <dbReference type="SAM" id="MobiDB-lite"/>
    </source>
</evidence>
<dbReference type="Proteomes" id="UP000283509">
    <property type="component" value="Unassembled WGS sequence"/>
</dbReference>
<evidence type="ECO:0000256" key="13">
    <source>
        <dbReference type="ARBA" id="ARBA00023228"/>
    </source>
</evidence>
<comment type="catalytic activity">
    <reaction evidence="18">
        <text>N-acetyl-L-aspartyl-L-glutamate(out) = N-acetyl-L-aspartyl-L-glutamate(in)</text>
        <dbReference type="Rhea" id="RHEA:72599"/>
        <dbReference type="ChEBI" id="CHEBI:76931"/>
    </reaction>
    <physiologicalReaction direction="left-to-right" evidence="18">
        <dbReference type="Rhea" id="RHEA:72600"/>
    </physiologicalReaction>
</comment>
<feature type="transmembrane region" description="Helical" evidence="27">
    <location>
        <begin position="148"/>
        <end position="171"/>
    </location>
</feature>
<evidence type="ECO:0000256" key="15">
    <source>
        <dbReference type="ARBA" id="ARBA00050101"/>
    </source>
</evidence>
<evidence type="ECO:0000256" key="18">
    <source>
        <dbReference type="ARBA" id="ARBA00051403"/>
    </source>
</evidence>
<feature type="transmembrane region" description="Helical" evidence="27">
    <location>
        <begin position="347"/>
        <end position="369"/>
    </location>
</feature>
<dbReference type="InterPro" id="IPR050382">
    <property type="entry name" value="MFS_Na/Anion_cotransporter"/>
</dbReference>
<evidence type="ECO:0000256" key="22">
    <source>
        <dbReference type="ARBA" id="ARBA00069713"/>
    </source>
</evidence>
<evidence type="ECO:0000256" key="8">
    <source>
        <dbReference type="ARBA" id="ARBA00022847"/>
    </source>
</evidence>
<comment type="subcellular location">
    <subcellularLocation>
        <location evidence="2">Basolateral cell membrane</location>
        <topology evidence="2">Multi-pass membrane protein</topology>
    </subcellularLocation>
    <subcellularLocation>
        <location evidence="3">Cytoplasmic vesicle</location>
        <location evidence="3">Secretory vesicle membrane</location>
        <topology evidence="3">Multi-pass membrane protein</topology>
    </subcellularLocation>
    <subcellularLocation>
        <location evidence="1">Cytoplasmic vesicle</location>
        <location evidence="1">Secretory vesicle</location>
        <location evidence="1">Synaptic vesicle membrane</location>
    </subcellularLocation>
    <subcellularLocation>
        <location evidence="4">Lysosome membrane</location>
    </subcellularLocation>
</comment>
<evidence type="ECO:0000256" key="17">
    <source>
        <dbReference type="ARBA" id="ARBA00050625"/>
    </source>
</evidence>
<evidence type="ECO:0000256" key="12">
    <source>
        <dbReference type="ARBA" id="ARBA00023180"/>
    </source>
</evidence>
<sequence length="515" mass="56130">MAGAAQQEVPLRVAERGEEEGKEEEGDELSDSGIYENLEWWGCRHTLCLMGLLGTATAYTIRTSLSMAIVAMVGIRAPNHTMAANTSAQDGDVCPIPEDFDASPRQGLEGEFDWDERKQGLILGSFFYGYASSNFLGGRAAEYLGGRLVYGLGISISALLTFITPFCARWAMEVLVVLRIVEGFAQGVMFPAINTMLATWTSPVERGKFTTFVHTGIQLGNIASLSLSGVLCSSGFLGGWPAVFYVFGALGLVWGVFWLLLVHDRPETHPRISPSELRHLRACKNKVKSDVLVPIPWREIAKSPPFWAIFLMNWASSYGLYTLMAGLPTYLRNIQHFKMSSSGLVSAAPYLSMWIVSIVWSVILDRLAARKVMSVKTVRRVSTAFASYGQTAFLLCLCLVECNHALVIGLLCAAVGASGTLFAGYNSSHQDIAPNLAGSLKGVTNTFGSVAGVVAPAVTGYVTQGNQTIGAWRVVFIVTAITYFVMCTTYLFLMTDKVQPWNEPEKKTTNNGDRK</sequence>
<evidence type="ECO:0000256" key="5">
    <source>
        <dbReference type="ARBA" id="ARBA00022448"/>
    </source>
</evidence>
<feature type="transmembrane region" description="Helical" evidence="27">
    <location>
        <begin position="406"/>
        <end position="425"/>
    </location>
</feature>
<dbReference type="PANTHER" id="PTHR11662:SF399">
    <property type="entry name" value="FI19708P1-RELATED"/>
    <property type="match status" value="1"/>
</dbReference>
<evidence type="ECO:0000256" key="2">
    <source>
        <dbReference type="ARBA" id="ARBA00004554"/>
    </source>
</evidence>
<dbReference type="GO" id="GO:0005765">
    <property type="term" value="C:lysosomal membrane"/>
    <property type="evidence" value="ECO:0007669"/>
    <property type="project" value="UniProtKB-SubCell"/>
</dbReference>
<keyword evidence="12" id="KW-0325">Glycoprotein</keyword>
<keyword evidence="9 27" id="KW-1133">Transmembrane helix</keyword>
<comment type="catalytic activity">
    <reaction evidence="15">
        <text>2 nitrate(out) + H(+)(out) = 2 nitrate(in) + H(+)(in)</text>
        <dbReference type="Rhea" id="RHEA:71539"/>
        <dbReference type="ChEBI" id="CHEBI:15378"/>
        <dbReference type="ChEBI" id="CHEBI:17632"/>
    </reaction>
    <physiologicalReaction direction="left-to-right" evidence="15">
        <dbReference type="Rhea" id="RHEA:71540"/>
    </physiologicalReaction>
</comment>
<keyword evidence="5" id="KW-0813">Transport</keyword>
<comment type="catalytic activity">
    <reaction evidence="20">
        <text>D-glucuronate(out) + H(+)(out) = D-glucuronate(in) + H(+)(in)</text>
        <dbReference type="Rhea" id="RHEA:72591"/>
        <dbReference type="ChEBI" id="CHEBI:15378"/>
        <dbReference type="ChEBI" id="CHEBI:58720"/>
    </reaction>
    <physiologicalReaction direction="left-to-right" evidence="20">
        <dbReference type="Rhea" id="RHEA:72592"/>
    </physiologicalReaction>
</comment>
<evidence type="ECO:0000256" key="4">
    <source>
        <dbReference type="ARBA" id="ARBA00004656"/>
    </source>
</evidence>
<evidence type="ECO:0000256" key="10">
    <source>
        <dbReference type="ARBA" id="ARBA00023018"/>
    </source>
</evidence>
<evidence type="ECO:0000313" key="30">
    <source>
        <dbReference type="Proteomes" id="UP000283509"/>
    </source>
</evidence>
<evidence type="ECO:0000256" key="9">
    <source>
        <dbReference type="ARBA" id="ARBA00022989"/>
    </source>
</evidence>
<dbReference type="STRING" id="6689.A0A3R7MJA5"/>
<feature type="transmembrane region" description="Helical" evidence="27">
    <location>
        <begin position="242"/>
        <end position="262"/>
    </location>
</feature>
<dbReference type="GO" id="GO:0046942">
    <property type="term" value="P:carboxylic acid transport"/>
    <property type="evidence" value="ECO:0007669"/>
    <property type="project" value="UniProtKB-ARBA"/>
</dbReference>
<keyword evidence="8" id="KW-0769">Symport</keyword>
<evidence type="ECO:0000256" key="3">
    <source>
        <dbReference type="ARBA" id="ARBA00004638"/>
    </source>
</evidence>
<keyword evidence="7 27" id="KW-0812">Transmembrane</keyword>
<accession>A0A3R7MJA5</accession>
<evidence type="ECO:0000256" key="14">
    <source>
        <dbReference type="ARBA" id="ARBA00023329"/>
    </source>
</evidence>
<dbReference type="InterPro" id="IPR036259">
    <property type="entry name" value="MFS_trans_sf"/>
</dbReference>
<evidence type="ECO:0000256" key="19">
    <source>
        <dbReference type="ARBA" id="ARBA00051447"/>
    </source>
</evidence>
<feature type="compositionally biased region" description="Acidic residues" evidence="26">
    <location>
        <begin position="17"/>
        <end position="29"/>
    </location>
</feature>
<comment type="catalytic activity">
    <reaction evidence="19">
        <text>L-glutamate(out) = L-glutamate(in)</text>
        <dbReference type="Rhea" id="RHEA:66336"/>
        <dbReference type="ChEBI" id="CHEBI:29985"/>
    </reaction>
    <physiologicalReaction direction="left-to-right" evidence="19">
        <dbReference type="Rhea" id="RHEA:66337"/>
    </physiologicalReaction>
</comment>
<evidence type="ECO:0000256" key="25">
    <source>
        <dbReference type="ARBA" id="ARBA00081925"/>
    </source>
</evidence>
<comment type="catalytic activity">
    <reaction evidence="17">
        <text>N-acetylneuraminate(in) + H(+)(in) = N-acetylneuraminate(out) + H(+)(out)</text>
        <dbReference type="Rhea" id="RHEA:28987"/>
        <dbReference type="ChEBI" id="CHEBI:15378"/>
        <dbReference type="ChEBI" id="CHEBI:35418"/>
    </reaction>
    <physiologicalReaction direction="right-to-left" evidence="17">
        <dbReference type="Rhea" id="RHEA:28989"/>
    </physiologicalReaction>
</comment>
<gene>
    <name evidence="29" type="ORF">C7M84_022638</name>
</gene>
<evidence type="ECO:0000313" key="29">
    <source>
        <dbReference type="EMBL" id="ROT84188.1"/>
    </source>
</evidence>